<dbReference type="InterPro" id="IPR003439">
    <property type="entry name" value="ABC_transporter-like_ATP-bd"/>
</dbReference>
<dbReference type="AlphaFoldDB" id="A0A538SWF9"/>
<keyword evidence="1" id="KW-0547">Nucleotide-binding</keyword>
<protein>
    <submittedName>
        <fullName evidence="4">ABC transporter ATP-binding protein</fullName>
    </submittedName>
</protein>
<organism evidence="4 5">
    <name type="scientific">Eiseniibacteriota bacterium</name>
    <dbReference type="NCBI Taxonomy" id="2212470"/>
    <lineage>
        <taxon>Bacteria</taxon>
        <taxon>Candidatus Eiseniibacteriota</taxon>
    </lineage>
</organism>
<dbReference type="PANTHER" id="PTHR43582:SF2">
    <property type="entry name" value="LINEARMYCIN RESISTANCE ATP-BINDING PROTEIN LNRL"/>
    <property type="match status" value="1"/>
</dbReference>
<evidence type="ECO:0000313" key="5">
    <source>
        <dbReference type="Proteomes" id="UP000319829"/>
    </source>
</evidence>
<evidence type="ECO:0000256" key="1">
    <source>
        <dbReference type="ARBA" id="ARBA00022741"/>
    </source>
</evidence>
<reference evidence="4 5" key="1">
    <citation type="journal article" date="2019" name="Nat. Microbiol.">
        <title>Mediterranean grassland soil C-N compound turnover is dependent on rainfall and depth, and is mediated by genomically divergent microorganisms.</title>
        <authorList>
            <person name="Diamond S."/>
            <person name="Andeer P.F."/>
            <person name="Li Z."/>
            <person name="Crits-Christoph A."/>
            <person name="Burstein D."/>
            <person name="Anantharaman K."/>
            <person name="Lane K.R."/>
            <person name="Thomas B.C."/>
            <person name="Pan C."/>
            <person name="Northen T.R."/>
            <person name="Banfield J.F."/>
        </authorList>
    </citation>
    <scope>NUCLEOTIDE SEQUENCE [LARGE SCALE GENOMIC DNA]</scope>
    <source>
        <strain evidence="4">WS_4</strain>
    </source>
</reference>
<dbReference type="Pfam" id="PF00005">
    <property type="entry name" value="ABC_tran"/>
    <property type="match status" value="1"/>
</dbReference>
<dbReference type="SUPFAM" id="SSF52540">
    <property type="entry name" value="P-loop containing nucleoside triphosphate hydrolases"/>
    <property type="match status" value="1"/>
</dbReference>
<dbReference type="InterPro" id="IPR027417">
    <property type="entry name" value="P-loop_NTPase"/>
</dbReference>
<dbReference type="PROSITE" id="PS50893">
    <property type="entry name" value="ABC_TRANSPORTER_2"/>
    <property type="match status" value="1"/>
</dbReference>
<evidence type="ECO:0000313" key="4">
    <source>
        <dbReference type="EMBL" id="TMQ55681.1"/>
    </source>
</evidence>
<dbReference type="EMBL" id="VBOU01000016">
    <property type="protein sequence ID" value="TMQ55681.1"/>
    <property type="molecule type" value="Genomic_DNA"/>
</dbReference>
<dbReference type="SMART" id="SM00382">
    <property type="entry name" value="AAA"/>
    <property type="match status" value="1"/>
</dbReference>
<gene>
    <name evidence="4" type="ORF">E6K74_02505</name>
</gene>
<feature type="domain" description="ABC transporter" evidence="3">
    <location>
        <begin position="5"/>
        <end position="231"/>
    </location>
</feature>
<accession>A0A538SWF9</accession>
<dbReference type="CDD" id="cd03230">
    <property type="entry name" value="ABC_DR_subfamily_A"/>
    <property type="match status" value="1"/>
</dbReference>
<dbReference type="GO" id="GO:0016887">
    <property type="term" value="F:ATP hydrolysis activity"/>
    <property type="evidence" value="ECO:0007669"/>
    <property type="project" value="InterPro"/>
</dbReference>
<sequence length="263" mass="27513">MDAPLHLESLVKSYGSRPALAGVTLGIGEGEIFGLLGPNGAGKTTLIRCVVGRVVPNSGSITIFGDPVGSAQARARIGYIPQEIALYPRLTAEENLAVFGRYAGLSGGALAAAIRGCLDWAGLAERSKEPVMGFSGGMRRRLNMAAGLLHGPRLILLDEPTTGVDPQSLGTRGELVRQNFGSRGYLVLHCDGESASAHADWAAARGGVVNGASFRFPVSDPASEIAEILQSARAEAVPVRDLSFTAPNLESVFLHLTGRGLRE</sequence>
<comment type="caution">
    <text evidence="4">The sequence shown here is derived from an EMBL/GenBank/DDBJ whole genome shotgun (WGS) entry which is preliminary data.</text>
</comment>
<keyword evidence="2 4" id="KW-0067">ATP-binding</keyword>
<evidence type="ECO:0000256" key="2">
    <source>
        <dbReference type="ARBA" id="ARBA00022840"/>
    </source>
</evidence>
<proteinExistence type="predicted"/>
<dbReference type="PANTHER" id="PTHR43582">
    <property type="entry name" value="LINEARMYCIN RESISTANCE ATP-BINDING PROTEIN LNRL"/>
    <property type="match status" value="1"/>
</dbReference>
<evidence type="ECO:0000259" key="3">
    <source>
        <dbReference type="PROSITE" id="PS50893"/>
    </source>
</evidence>
<name>A0A538SWF9_UNCEI</name>
<dbReference type="InterPro" id="IPR003593">
    <property type="entry name" value="AAA+_ATPase"/>
</dbReference>
<dbReference type="Proteomes" id="UP000319829">
    <property type="component" value="Unassembled WGS sequence"/>
</dbReference>
<dbReference type="Gene3D" id="3.40.50.300">
    <property type="entry name" value="P-loop containing nucleotide triphosphate hydrolases"/>
    <property type="match status" value="1"/>
</dbReference>
<dbReference type="PROSITE" id="PS00211">
    <property type="entry name" value="ABC_TRANSPORTER_1"/>
    <property type="match status" value="1"/>
</dbReference>
<dbReference type="InterPro" id="IPR017871">
    <property type="entry name" value="ABC_transporter-like_CS"/>
</dbReference>
<dbReference type="GO" id="GO:0005524">
    <property type="term" value="F:ATP binding"/>
    <property type="evidence" value="ECO:0007669"/>
    <property type="project" value="UniProtKB-KW"/>
</dbReference>